<organism evidence="4 5">
    <name type="scientific">Rheinheimera pacifica</name>
    <dbReference type="NCBI Taxonomy" id="173990"/>
    <lineage>
        <taxon>Bacteria</taxon>
        <taxon>Pseudomonadati</taxon>
        <taxon>Pseudomonadota</taxon>
        <taxon>Gammaproteobacteria</taxon>
        <taxon>Chromatiales</taxon>
        <taxon>Chromatiaceae</taxon>
        <taxon>Rheinheimera</taxon>
    </lineage>
</organism>
<keyword evidence="2" id="KW-0472">Membrane</keyword>
<gene>
    <name evidence="4" type="ORF">SAMN05660691_03304</name>
</gene>
<dbReference type="CDD" id="cd03402">
    <property type="entry name" value="SPFH_like_u2"/>
    <property type="match status" value="1"/>
</dbReference>
<proteinExistence type="predicted"/>
<dbReference type="SMART" id="SM00244">
    <property type="entry name" value="PHB"/>
    <property type="match status" value="1"/>
</dbReference>
<dbReference type="AlphaFoldDB" id="A0A1H6N5W0"/>
<reference evidence="5" key="1">
    <citation type="submission" date="2016-10" db="EMBL/GenBank/DDBJ databases">
        <authorList>
            <person name="Varghese N."/>
            <person name="Submissions S."/>
        </authorList>
    </citation>
    <scope>NUCLEOTIDE SEQUENCE [LARGE SCALE GENOMIC DNA]</scope>
    <source>
        <strain evidence="5">DSM 17616</strain>
    </source>
</reference>
<dbReference type="STRING" id="173990.SAMN05660691_03304"/>
<dbReference type="GO" id="GO:0016020">
    <property type="term" value="C:membrane"/>
    <property type="evidence" value="ECO:0007669"/>
    <property type="project" value="UniProtKB-SubCell"/>
</dbReference>
<sequence>MLQERMINSKGGFGMIGVLLLAQLLTLAGVVMLPGAVKVIALLLAIVVFICWFGFYMVHPNQSAVLQLFGRYVGTDLNNGLRWSNPLYSKQKVSLRVRNFESSKMKVNDNAGNPVEIAAVVVWKVVDSAEAVFEVDNYENFVSIQSESAIRHLASSYAYDAGNDEAISLRSSTDEVTELLKSEIQARLNKAGVQVLEARISHLAYAPEIASAMLQRQQAAAIVAARQQIVEGAVGMVETALQRLSERNVVQLDDERKAAMVSNLLVVLCGDHHVQPVINTGSLYQ</sequence>
<dbReference type="PANTHER" id="PTHR43446">
    <property type="entry name" value="MEMBRANE PROTEIN-RELATED"/>
    <property type="match status" value="1"/>
</dbReference>
<dbReference type="EMBL" id="FNXF01000015">
    <property type="protein sequence ID" value="SEI06844.1"/>
    <property type="molecule type" value="Genomic_DNA"/>
</dbReference>
<feature type="domain" description="Band 7" evidence="3">
    <location>
        <begin position="53"/>
        <end position="217"/>
    </location>
</feature>
<dbReference type="Proteomes" id="UP000199371">
    <property type="component" value="Unassembled WGS sequence"/>
</dbReference>
<evidence type="ECO:0000313" key="4">
    <source>
        <dbReference type="EMBL" id="SEI06844.1"/>
    </source>
</evidence>
<dbReference type="Pfam" id="PF01145">
    <property type="entry name" value="Band_7"/>
    <property type="match status" value="1"/>
</dbReference>
<dbReference type="InterPro" id="IPR001107">
    <property type="entry name" value="Band_7"/>
</dbReference>
<feature type="transmembrane region" description="Helical" evidence="2">
    <location>
        <begin position="39"/>
        <end position="58"/>
    </location>
</feature>
<feature type="transmembrane region" description="Helical" evidence="2">
    <location>
        <begin position="12"/>
        <end position="33"/>
    </location>
</feature>
<name>A0A1H6N5W0_9GAMM</name>
<dbReference type="Gene3D" id="3.30.479.30">
    <property type="entry name" value="Band 7 domain"/>
    <property type="match status" value="1"/>
</dbReference>
<keyword evidence="2" id="KW-1133">Transmembrane helix</keyword>
<evidence type="ECO:0000256" key="1">
    <source>
        <dbReference type="ARBA" id="ARBA00004167"/>
    </source>
</evidence>
<evidence type="ECO:0000313" key="5">
    <source>
        <dbReference type="Proteomes" id="UP000199371"/>
    </source>
</evidence>
<dbReference type="RefSeq" id="WP_092795689.1">
    <property type="nucleotide sequence ID" value="NZ_DASWWU010000001.1"/>
</dbReference>
<accession>A0A1H6N5W0</accession>
<keyword evidence="2" id="KW-0812">Transmembrane</keyword>
<evidence type="ECO:0000259" key="3">
    <source>
        <dbReference type="SMART" id="SM00244"/>
    </source>
</evidence>
<comment type="subcellular location">
    <subcellularLocation>
        <location evidence="1">Membrane</location>
        <topology evidence="1">Single-pass membrane protein</topology>
    </subcellularLocation>
</comment>
<dbReference type="SUPFAM" id="SSF117892">
    <property type="entry name" value="Band 7/SPFH domain"/>
    <property type="match status" value="1"/>
</dbReference>
<keyword evidence="5" id="KW-1185">Reference proteome</keyword>
<evidence type="ECO:0000256" key="2">
    <source>
        <dbReference type="SAM" id="Phobius"/>
    </source>
</evidence>
<dbReference type="OrthoDB" id="9813479at2"/>
<dbReference type="InterPro" id="IPR036013">
    <property type="entry name" value="Band_7/SPFH_dom_sf"/>
</dbReference>
<dbReference type="PANTHER" id="PTHR43446:SF1">
    <property type="entry name" value="BAND 7 DOMAIN-CONTAINING PROTEIN"/>
    <property type="match status" value="1"/>
</dbReference>
<protein>
    <submittedName>
        <fullName evidence="4">SPFH domain / Band 7 family protein</fullName>
    </submittedName>
</protein>